<evidence type="ECO:0000256" key="1">
    <source>
        <dbReference type="ARBA" id="ARBA00022491"/>
    </source>
</evidence>
<evidence type="ECO:0000256" key="2">
    <source>
        <dbReference type="ARBA" id="ARBA00022853"/>
    </source>
</evidence>
<dbReference type="InterPro" id="IPR025724">
    <property type="entry name" value="GAG-pre-integrase_dom"/>
</dbReference>
<sequence>MTSTDDLRLAESVGGVSRGLLSLYTVEVSSNQEPTYNEVNKENVVKSDKKSNNVVENGEAIKGTCMENWIGQFAVFFNIHVELDFDLYLDLHDFGTKLYSEVMEDAVTSEATQELFEIQGKETCQINRRFNRICIWSIPKNLECSRTHKLILAMRNGDERFVELIPKSLRNLVLKSVKGAVMIQFASDNMKIEQSYEIFVVYLKTSVCNPWTPKDILVLEVLFFKAGKCYSSDENMNKNMVVLIHENGSYVGKLGGNFIVIVTMTKVVHQWMGGKFQRIEYLRTSRQHKKVASARHDFISLIFGNKLKASAGGSLGAAVKLNRGDVDIAINWAGGLHHAKKSEASGFCYVTDIVLGILELLKFHRNVKGRDNELNSHDLSDNCGSVIPGRQYLDAYYDEMVVDNDGEGIKDMRLNLISTGKLDDAGYMNLFGGGKWKLTRNNMIVARGNKQGSLYVTQGKICKGEDNVACGNSCLELWHRRLGHISEKGLQILAQKALIPQVKVNKRIVRSRDVVFLEDQTIEDTKQSGSPMSKAITQIIQDPMPVIRHETIEEQNVENQDENNDSPTDESSTEANEDQPIETIGPKVTLEPEVTPQPELRRSVHERRPSNRYPPLEYVIVVNEGEPQSFDQAMEDDHKEEWLKAMQEEM</sequence>
<keyword evidence="7" id="KW-1185">Reference proteome</keyword>
<organism evidence="6 7">
    <name type="scientific">Hibiscus sabdariffa</name>
    <name type="common">roselle</name>
    <dbReference type="NCBI Taxonomy" id="183260"/>
    <lineage>
        <taxon>Eukaryota</taxon>
        <taxon>Viridiplantae</taxon>
        <taxon>Streptophyta</taxon>
        <taxon>Embryophyta</taxon>
        <taxon>Tracheophyta</taxon>
        <taxon>Spermatophyta</taxon>
        <taxon>Magnoliopsida</taxon>
        <taxon>eudicotyledons</taxon>
        <taxon>Gunneridae</taxon>
        <taxon>Pentapetalae</taxon>
        <taxon>rosids</taxon>
        <taxon>malvids</taxon>
        <taxon>Malvales</taxon>
        <taxon>Malvaceae</taxon>
        <taxon>Malvoideae</taxon>
        <taxon>Hibiscus</taxon>
    </lineage>
</organism>
<accession>A0ABR2U7B6</accession>
<dbReference type="PANTHER" id="PTHR46183:SF4">
    <property type="entry name" value="PROTEIN PHOX4"/>
    <property type="match status" value="1"/>
</dbReference>
<keyword evidence="2" id="KW-0156">Chromatin regulator</keyword>
<dbReference type="InterPro" id="IPR037138">
    <property type="entry name" value="His_deacetylse_dom_sf"/>
</dbReference>
<comment type="caution">
    <text evidence="6">The sequence shown here is derived from an EMBL/GenBank/DDBJ whole genome shotgun (WGS) entry which is preliminary data.</text>
</comment>
<evidence type="ECO:0000259" key="4">
    <source>
        <dbReference type="Pfam" id="PF00850"/>
    </source>
</evidence>
<dbReference type="SUPFAM" id="SSF52768">
    <property type="entry name" value="Arginase/deacetylase"/>
    <property type="match status" value="1"/>
</dbReference>
<dbReference type="PRINTS" id="PR01271">
    <property type="entry name" value="HISDACETLASE"/>
</dbReference>
<keyword evidence="1" id="KW-0678">Repressor</keyword>
<feature type="domain" description="GAG-pre-integrase" evidence="5">
    <location>
        <begin position="454"/>
        <end position="506"/>
    </location>
</feature>
<feature type="compositionally biased region" description="Acidic residues" evidence="3">
    <location>
        <begin position="554"/>
        <end position="580"/>
    </location>
</feature>
<feature type="region of interest" description="Disordered" evidence="3">
    <location>
        <begin position="554"/>
        <end position="614"/>
    </location>
</feature>
<evidence type="ECO:0000259" key="5">
    <source>
        <dbReference type="Pfam" id="PF13976"/>
    </source>
</evidence>
<dbReference type="Pfam" id="PF00850">
    <property type="entry name" value="Hist_deacetyl"/>
    <property type="match status" value="1"/>
</dbReference>
<dbReference type="Pfam" id="PF13976">
    <property type="entry name" value="gag_pre-integrs"/>
    <property type="match status" value="1"/>
</dbReference>
<reference evidence="6 7" key="1">
    <citation type="journal article" date="2024" name="G3 (Bethesda)">
        <title>Genome assembly of Hibiscus sabdariffa L. provides insights into metabolisms of medicinal natural products.</title>
        <authorList>
            <person name="Kim T."/>
        </authorList>
    </citation>
    <scope>NUCLEOTIDE SEQUENCE [LARGE SCALE GENOMIC DNA]</scope>
    <source>
        <strain evidence="6">TK-2024</strain>
        <tissue evidence="6">Old leaves</tissue>
    </source>
</reference>
<protein>
    <recommendedName>
        <fullName evidence="8">Histone deacetylase</fullName>
    </recommendedName>
</protein>
<evidence type="ECO:0000256" key="3">
    <source>
        <dbReference type="SAM" id="MobiDB-lite"/>
    </source>
</evidence>
<evidence type="ECO:0000313" key="6">
    <source>
        <dbReference type="EMBL" id="KAK9045626.1"/>
    </source>
</evidence>
<name>A0ABR2U7B6_9ROSI</name>
<dbReference type="Proteomes" id="UP001396334">
    <property type="component" value="Unassembled WGS sequence"/>
</dbReference>
<evidence type="ECO:0000313" key="7">
    <source>
        <dbReference type="Proteomes" id="UP001396334"/>
    </source>
</evidence>
<dbReference type="PANTHER" id="PTHR46183">
    <property type="entry name" value="PROTEIN CLMP1"/>
    <property type="match status" value="1"/>
</dbReference>
<proteinExistence type="predicted"/>
<dbReference type="EMBL" id="JBBPBN010000001">
    <property type="protein sequence ID" value="KAK9045626.1"/>
    <property type="molecule type" value="Genomic_DNA"/>
</dbReference>
<dbReference type="InterPro" id="IPR023696">
    <property type="entry name" value="Ureohydrolase_dom_sf"/>
</dbReference>
<dbReference type="InterPro" id="IPR023801">
    <property type="entry name" value="His_deacetylse_dom"/>
</dbReference>
<dbReference type="Gene3D" id="3.40.800.20">
    <property type="entry name" value="Histone deacetylase domain"/>
    <property type="match status" value="1"/>
</dbReference>
<evidence type="ECO:0008006" key="8">
    <source>
        <dbReference type="Google" id="ProtNLM"/>
    </source>
</evidence>
<dbReference type="InterPro" id="IPR044517">
    <property type="entry name" value="PHOX1-4"/>
</dbReference>
<feature type="domain" description="Histone deacetylase" evidence="4">
    <location>
        <begin position="298"/>
        <end position="362"/>
    </location>
</feature>
<gene>
    <name evidence="6" type="ORF">V6N11_051535</name>
</gene>
<dbReference type="InterPro" id="IPR003084">
    <property type="entry name" value="HDAC_I/II"/>
</dbReference>
<feature type="compositionally biased region" description="Basic and acidic residues" evidence="3">
    <location>
        <begin position="599"/>
        <end position="609"/>
    </location>
</feature>